<feature type="domain" description="TniQ" evidence="1">
    <location>
        <begin position="8"/>
        <end position="173"/>
    </location>
</feature>
<dbReference type="RefSeq" id="WP_189022515.1">
    <property type="nucleotide sequence ID" value="NZ_BMNE01000001.1"/>
</dbReference>
<gene>
    <name evidence="2" type="ORF">GCM10011610_00440</name>
</gene>
<dbReference type="Pfam" id="PF06527">
    <property type="entry name" value="TniQ"/>
    <property type="match status" value="1"/>
</dbReference>
<proteinExistence type="predicted"/>
<protein>
    <recommendedName>
        <fullName evidence="1">TniQ domain-containing protein</fullName>
    </recommendedName>
</protein>
<dbReference type="EMBL" id="BMNE01000001">
    <property type="protein sequence ID" value="GGN65985.1"/>
    <property type="molecule type" value="Genomic_DNA"/>
</dbReference>
<evidence type="ECO:0000313" key="2">
    <source>
        <dbReference type="EMBL" id="GGN65985.1"/>
    </source>
</evidence>
<dbReference type="Proteomes" id="UP000658127">
    <property type="component" value="Unassembled WGS sequence"/>
</dbReference>
<reference evidence="3" key="1">
    <citation type="journal article" date="2019" name="Int. J. Syst. Evol. Microbiol.">
        <title>The Global Catalogue of Microorganisms (GCM) 10K type strain sequencing project: providing services to taxonomists for standard genome sequencing and annotation.</title>
        <authorList>
            <consortium name="The Broad Institute Genomics Platform"/>
            <consortium name="The Broad Institute Genome Sequencing Center for Infectious Disease"/>
            <person name="Wu L."/>
            <person name="Ma J."/>
        </authorList>
    </citation>
    <scope>NUCLEOTIDE SEQUENCE [LARGE SCALE GENOMIC DNA]</scope>
    <source>
        <strain evidence="3">CGMCC 4.7329</strain>
    </source>
</reference>
<comment type="caution">
    <text evidence="2">The sequence shown here is derived from an EMBL/GenBank/DDBJ whole genome shotgun (WGS) entry which is preliminary data.</text>
</comment>
<keyword evidence="3" id="KW-1185">Reference proteome</keyword>
<evidence type="ECO:0000259" key="1">
    <source>
        <dbReference type="Pfam" id="PF06527"/>
    </source>
</evidence>
<sequence length="460" mass="51516">MSAPTRWPLHPPPGELESLSSWLARIAELYRMPVPELVGPNLGVLTEIPDRLDEDAPAELLRALATATAVPLARLKAMTLPGWVPWLFDSFPMPERDGEDTFYSYVRQDSVLLAPGEATRFEATRRRAWRGPWIPETWMDRSCPLCTADPDPHRSWVWTLPLAIGCTIHRRRLLRREELLTAELAGADIVGAPIAEPVATLENYTHQGLTTGSVRLPGRRVHVAVWFRLLRTLLDELSLSTTGLSRASARILTQVWQVAELTPRAGIRIWQPYELLPWTRQEGLLTAAAVAVDLVAQRRLRPRGSLAAVLAPPHAEPVYPGEDPCRTPDSPAARSRILDTRALYRRADYSELFDELARGVRTDPDTARRVLVFLTATDPSPANLDRERDILIRDTGMPPDFVRTRAETETLLILHGHDPGEITRVLTEFSAESPSHRISGPAADLFVPDDLARLRARLDR</sequence>
<accession>A0ABQ2K3M4</accession>
<name>A0ABQ2K3M4_9NOCA</name>
<dbReference type="InterPro" id="IPR009492">
    <property type="entry name" value="TniQ"/>
</dbReference>
<evidence type="ECO:0000313" key="3">
    <source>
        <dbReference type="Proteomes" id="UP000658127"/>
    </source>
</evidence>
<organism evidence="2 3">
    <name type="scientific">Nocardia rhizosphaerihabitans</name>
    <dbReference type="NCBI Taxonomy" id="1691570"/>
    <lineage>
        <taxon>Bacteria</taxon>
        <taxon>Bacillati</taxon>
        <taxon>Actinomycetota</taxon>
        <taxon>Actinomycetes</taxon>
        <taxon>Mycobacteriales</taxon>
        <taxon>Nocardiaceae</taxon>
        <taxon>Nocardia</taxon>
    </lineage>
</organism>